<feature type="domain" description="HTH araC/xylS-type" evidence="5">
    <location>
        <begin position="176"/>
        <end position="273"/>
    </location>
</feature>
<keyword evidence="2" id="KW-0238">DNA-binding</keyword>
<keyword evidence="3" id="KW-0804">Transcription</keyword>
<dbReference type="InterPro" id="IPR009057">
    <property type="entry name" value="Homeodomain-like_sf"/>
</dbReference>
<dbReference type="InterPro" id="IPR050204">
    <property type="entry name" value="AraC_XylS_family_regulators"/>
</dbReference>
<reference evidence="7" key="1">
    <citation type="journal article" date="2019" name="Int. J. Syst. Evol. Microbiol.">
        <title>The Global Catalogue of Microorganisms (GCM) 10K type strain sequencing project: providing services to taxonomists for standard genome sequencing and annotation.</title>
        <authorList>
            <consortium name="The Broad Institute Genomics Platform"/>
            <consortium name="The Broad Institute Genome Sequencing Center for Infectious Disease"/>
            <person name="Wu L."/>
            <person name="Ma J."/>
        </authorList>
    </citation>
    <scope>NUCLEOTIDE SEQUENCE [LARGE SCALE GENOMIC DNA]</scope>
    <source>
        <strain evidence="7">JCM 17924</strain>
    </source>
</reference>
<keyword evidence="1" id="KW-0805">Transcription regulation</keyword>
<dbReference type="InterPro" id="IPR018060">
    <property type="entry name" value="HTH_AraC"/>
</dbReference>
<dbReference type="SMART" id="SM00342">
    <property type="entry name" value="HTH_ARAC"/>
    <property type="match status" value="1"/>
</dbReference>
<gene>
    <name evidence="6" type="ORF">GCM10023186_05160</name>
</gene>
<organism evidence="6 7">
    <name type="scientific">Hymenobacter koreensis</name>
    <dbReference type="NCBI Taxonomy" id="1084523"/>
    <lineage>
        <taxon>Bacteria</taxon>
        <taxon>Pseudomonadati</taxon>
        <taxon>Bacteroidota</taxon>
        <taxon>Cytophagia</taxon>
        <taxon>Cytophagales</taxon>
        <taxon>Hymenobacteraceae</taxon>
        <taxon>Hymenobacter</taxon>
    </lineage>
</organism>
<dbReference type="Proteomes" id="UP001500454">
    <property type="component" value="Unassembled WGS sequence"/>
</dbReference>
<feature type="region of interest" description="Disordered" evidence="4">
    <location>
        <begin position="270"/>
        <end position="292"/>
    </location>
</feature>
<name>A0ABP8IUJ1_9BACT</name>
<sequence length="292" mass="31361">MTTPPTSPAGELLWAQPQTAQPAVELRPFITAYSAFEAALPPGEEIHAQVIPPGVPVITLLLSGHIRITDGPAAGQTAPPAAFTGQLTRSGGTACGGHLHTFMVHFSPAGAHDLLGIDMKPLQNTTVELSAAAGAGTEAYLQAIQKAPDFVTRCHLTDAFFEDVRQRSGQAPGLGAAAAQLLMQHAGKLEVENLAQRLGISARTLLRRFTHEVGVSPKSFARLMRFRAAHNYLQAPNATWADAVLKFGYTDQSHLIRDYRDFAGETPRQYDPEARVLDRSATVTKKPEADAR</sequence>
<dbReference type="EMBL" id="BAABHA010000001">
    <property type="protein sequence ID" value="GAA4374023.1"/>
    <property type="molecule type" value="Genomic_DNA"/>
</dbReference>
<proteinExistence type="predicted"/>
<dbReference type="Pfam" id="PF20240">
    <property type="entry name" value="DUF6597"/>
    <property type="match status" value="1"/>
</dbReference>
<evidence type="ECO:0000256" key="3">
    <source>
        <dbReference type="ARBA" id="ARBA00023163"/>
    </source>
</evidence>
<dbReference type="RefSeq" id="WP_345221096.1">
    <property type="nucleotide sequence ID" value="NZ_BAABHA010000001.1"/>
</dbReference>
<evidence type="ECO:0000313" key="6">
    <source>
        <dbReference type="EMBL" id="GAA4374023.1"/>
    </source>
</evidence>
<dbReference type="PANTHER" id="PTHR46796:SF15">
    <property type="entry name" value="BLL1074 PROTEIN"/>
    <property type="match status" value="1"/>
</dbReference>
<dbReference type="Gene3D" id="1.10.10.60">
    <property type="entry name" value="Homeodomain-like"/>
    <property type="match status" value="1"/>
</dbReference>
<dbReference type="InterPro" id="IPR046532">
    <property type="entry name" value="DUF6597"/>
</dbReference>
<evidence type="ECO:0000256" key="4">
    <source>
        <dbReference type="SAM" id="MobiDB-lite"/>
    </source>
</evidence>
<accession>A0ABP8IUJ1</accession>
<evidence type="ECO:0000256" key="2">
    <source>
        <dbReference type="ARBA" id="ARBA00023125"/>
    </source>
</evidence>
<evidence type="ECO:0000313" key="7">
    <source>
        <dbReference type="Proteomes" id="UP001500454"/>
    </source>
</evidence>
<evidence type="ECO:0000256" key="1">
    <source>
        <dbReference type="ARBA" id="ARBA00023015"/>
    </source>
</evidence>
<protein>
    <recommendedName>
        <fullName evidence="5">HTH araC/xylS-type domain-containing protein</fullName>
    </recommendedName>
</protein>
<comment type="caution">
    <text evidence="6">The sequence shown here is derived from an EMBL/GenBank/DDBJ whole genome shotgun (WGS) entry which is preliminary data.</text>
</comment>
<dbReference type="Pfam" id="PF12833">
    <property type="entry name" value="HTH_18"/>
    <property type="match status" value="1"/>
</dbReference>
<dbReference type="PANTHER" id="PTHR46796">
    <property type="entry name" value="HTH-TYPE TRANSCRIPTIONAL ACTIVATOR RHAS-RELATED"/>
    <property type="match status" value="1"/>
</dbReference>
<evidence type="ECO:0000259" key="5">
    <source>
        <dbReference type="PROSITE" id="PS01124"/>
    </source>
</evidence>
<dbReference type="SUPFAM" id="SSF46689">
    <property type="entry name" value="Homeodomain-like"/>
    <property type="match status" value="2"/>
</dbReference>
<dbReference type="PROSITE" id="PS01124">
    <property type="entry name" value="HTH_ARAC_FAMILY_2"/>
    <property type="match status" value="1"/>
</dbReference>
<keyword evidence="7" id="KW-1185">Reference proteome</keyword>